<dbReference type="AlphaFoldDB" id="B4H884"/>
<evidence type="ECO:0000313" key="1">
    <source>
        <dbReference type="EMBL" id="EDW34884.1"/>
    </source>
</evidence>
<dbReference type="HOGENOM" id="CLU_2361943_0_0_1"/>
<dbReference type="Proteomes" id="UP000008744">
    <property type="component" value="Unassembled WGS sequence"/>
</dbReference>
<protein>
    <submittedName>
        <fullName evidence="1">GL18140</fullName>
    </submittedName>
</protein>
<sequence length="96" mass="10728">MGSDAIDSVCPIIILYILSFTANDWQHTTYPPVLEDTTDPDNITRDRLTREVAEVQRLVKRVCSYPGTTPFTTLCSLNGTNLELCGSVIVRVKRVI</sequence>
<evidence type="ECO:0000313" key="2">
    <source>
        <dbReference type="Proteomes" id="UP000008744"/>
    </source>
</evidence>
<proteinExistence type="predicted"/>
<accession>B4H884</accession>
<organism evidence="2">
    <name type="scientific">Drosophila persimilis</name>
    <name type="common">Fruit fly</name>
    <dbReference type="NCBI Taxonomy" id="7234"/>
    <lineage>
        <taxon>Eukaryota</taxon>
        <taxon>Metazoa</taxon>
        <taxon>Ecdysozoa</taxon>
        <taxon>Arthropoda</taxon>
        <taxon>Hexapoda</taxon>
        <taxon>Insecta</taxon>
        <taxon>Pterygota</taxon>
        <taxon>Neoptera</taxon>
        <taxon>Endopterygota</taxon>
        <taxon>Diptera</taxon>
        <taxon>Brachycera</taxon>
        <taxon>Muscomorpha</taxon>
        <taxon>Ephydroidea</taxon>
        <taxon>Drosophilidae</taxon>
        <taxon>Drosophila</taxon>
        <taxon>Sophophora</taxon>
    </lineage>
</organism>
<dbReference type="PhylomeDB" id="B4H884"/>
<keyword evidence="2" id="KW-1185">Reference proteome</keyword>
<dbReference type="EMBL" id="CH479221">
    <property type="protein sequence ID" value="EDW34884.1"/>
    <property type="molecule type" value="Genomic_DNA"/>
</dbReference>
<reference evidence="1 2" key="1">
    <citation type="journal article" date="2007" name="Nature">
        <title>Evolution of genes and genomes on the Drosophila phylogeny.</title>
        <authorList>
            <consortium name="Drosophila 12 Genomes Consortium"/>
            <person name="Clark A.G."/>
            <person name="Eisen M.B."/>
            <person name="Smith D.R."/>
            <person name="Bergman C.M."/>
            <person name="Oliver B."/>
            <person name="Markow T.A."/>
            <person name="Kaufman T.C."/>
            <person name="Kellis M."/>
            <person name="Gelbart W."/>
            <person name="Iyer V.N."/>
            <person name="Pollard D.A."/>
            <person name="Sackton T.B."/>
            <person name="Larracuente A.M."/>
            <person name="Singh N.D."/>
            <person name="Abad J.P."/>
            <person name="Abt D.N."/>
            <person name="Adryan B."/>
            <person name="Aguade M."/>
            <person name="Akashi H."/>
            <person name="Anderson W.W."/>
            <person name="Aquadro C.F."/>
            <person name="Ardell D.H."/>
            <person name="Arguello R."/>
            <person name="Artieri C.G."/>
            <person name="Barbash D.A."/>
            <person name="Barker D."/>
            <person name="Barsanti P."/>
            <person name="Batterham P."/>
            <person name="Batzoglou S."/>
            <person name="Begun D."/>
            <person name="Bhutkar A."/>
            <person name="Blanco E."/>
            <person name="Bosak S.A."/>
            <person name="Bradley R.K."/>
            <person name="Brand A.D."/>
            <person name="Brent M.R."/>
            <person name="Brooks A.N."/>
            <person name="Brown R.H."/>
            <person name="Butlin R.K."/>
            <person name="Caggese C."/>
            <person name="Calvi B.R."/>
            <person name="Bernardo de Carvalho A."/>
            <person name="Caspi A."/>
            <person name="Castrezana S."/>
            <person name="Celniker S.E."/>
            <person name="Chang J.L."/>
            <person name="Chapple C."/>
            <person name="Chatterji S."/>
            <person name="Chinwalla A."/>
            <person name="Civetta A."/>
            <person name="Clifton S.W."/>
            <person name="Comeron J.M."/>
            <person name="Costello J.C."/>
            <person name="Coyne J.A."/>
            <person name="Daub J."/>
            <person name="David R.G."/>
            <person name="Delcher A.L."/>
            <person name="Delehaunty K."/>
            <person name="Do C.B."/>
            <person name="Ebling H."/>
            <person name="Edwards K."/>
            <person name="Eickbush T."/>
            <person name="Evans J.D."/>
            <person name="Filipski A."/>
            <person name="Findeiss S."/>
            <person name="Freyhult E."/>
            <person name="Fulton L."/>
            <person name="Fulton R."/>
            <person name="Garcia A.C."/>
            <person name="Gardiner A."/>
            <person name="Garfield D.A."/>
            <person name="Garvin B.E."/>
            <person name="Gibson G."/>
            <person name="Gilbert D."/>
            <person name="Gnerre S."/>
            <person name="Godfrey J."/>
            <person name="Good R."/>
            <person name="Gotea V."/>
            <person name="Gravely B."/>
            <person name="Greenberg A.J."/>
            <person name="Griffiths-Jones S."/>
            <person name="Gross S."/>
            <person name="Guigo R."/>
            <person name="Gustafson E.A."/>
            <person name="Haerty W."/>
            <person name="Hahn M.W."/>
            <person name="Halligan D.L."/>
            <person name="Halpern A.L."/>
            <person name="Halter G.M."/>
            <person name="Han M.V."/>
            <person name="Heger A."/>
            <person name="Hillier L."/>
            <person name="Hinrichs A.S."/>
            <person name="Holmes I."/>
            <person name="Hoskins R.A."/>
            <person name="Hubisz M.J."/>
            <person name="Hultmark D."/>
            <person name="Huntley M.A."/>
            <person name="Jaffe D.B."/>
            <person name="Jagadeeshan S."/>
            <person name="Jeck W.R."/>
            <person name="Johnson J."/>
            <person name="Jones C.D."/>
            <person name="Jordan W.C."/>
            <person name="Karpen G.H."/>
            <person name="Kataoka E."/>
            <person name="Keightley P.D."/>
            <person name="Kheradpour P."/>
            <person name="Kirkness E.F."/>
            <person name="Koerich L.B."/>
            <person name="Kristiansen K."/>
            <person name="Kudrna D."/>
            <person name="Kulathinal R.J."/>
            <person name="Kumar S."/>
            <person name="Kwok R."/>
            <person name="Lander E."/>
            <person name="Langley C.H."/>
            <person name="Lapoint R."/>
            <person name="Lazzaro B.P."/>
            <person name="Lee S.J."/>
            <person name="Levesque L."/>
            <person name="Li R."/>
            <person name="Lin C.F."/>
            <person name="Lin M.F."/>
            <person name="Lindblad-Toh K."/>
            <person name="Llopart A."/>
            <person name="Long M."/>
            <person name="Low L."/>
            <person name="Lozovsky E."/>
            <person name="Lu J."/>
            <person name="Luo M."/>
            <person name="Machado C.A."/>
            <person name="Makalowski W."/>
            <person name="Marzo M."/>
            <person name="Matsuda M."/>
            <person name="Matzkin L."/>
            <person name="McAllister B."/>
            <person name="McBride C.S."/>
            <person name="McKernan B."/>
            <person name="McKernan K."/>
            <person name="Mendez-Lago M."/>
            <person name="Minx P."/>
            <person name="Mollenhauer M.U."/>
            <person name="Montooth K."/>
            <person name="Mount S.M."/>
            <person name="Mu X."/>
            <person name="Myers E."/>
            <person name="Negre B."/>
            <person name="Newfeld S."/>
            <person name="Nielsen R."/>
            <person name="Noor M.A."/>
            <person name="O'Grady P."/>
            <person name="Pachter L."/>
            <person name="Papaceit M."/>
            <person name="Parisi M.J."/>
            <person name="Parisi M."/>
            <person name="Parts L."/>
            <person name="Pedersen J.S."/>
            <person name="Pesole G."/>
            <person name="Phillippy A.M."/>
            <person name="Ponting C.P."/>
            <person name="Pop M."/>
            <person name="Porcelli D."/>
            <person name="Powell J.R."/>
            <person name="Prohaska S."/>
            <person name="Pruitt K."/>
            <person name="Puig M."/>
            <person name="Quesneville H."/>
            <person name="Ram K.R."/>
            <person name="Rand D."/>
            <person name="Rasmussen M.D."/>
            <person name="Reed L.K."/>
            <person name="Reenan R."/>
            <person name="Reily A."/>
            <person name="Remington K.A."/>
            <person name="Rieger T.T."/>
            <person name="Ritchie M.G."/>
            <person name="Robin C."/>
            <person name="Rogers Y.H."/>
            <person name="Rohde C."/>
            <person name="Rozas J."/>
            <person name="Rubenfield M.J."/>
            <person name="Ruiz A."/>
            <person name="Russo S."/>
            <person name="Salzberg S.L."/>
            <person name="Sanchez-Gracia A."/>
            <person name="Saranga D.J."/>
            <person name="Sato H."/>
            <person name="Schaeffer S.W."/>
            <person name="Schatz M.C."/>
            <person name="Schlenke T."/>
            <person name="Schwartz R."/>
            <person name="Segarra C."/>
            <person name="Singh R.S."/>
            <person name="Sirot L."/>
            <person name="Sirota M."/>
            <person name="Sisneros N.B."/>
            <person name="Smith C.D."/>
            <person name="Smith T.F."/>
            <person name="Spieth J."/>
            <person name="Stage D.E."/>
            <person name="Stark A."/>
            <person name="Stephan W."/>
            <person name="Strausberg R.L."/>
            <person name="Strempel S."/>
            <person name="Sturgill D."/>
            <person name="Sutton G."/>
            <person name="Sutton G.G."/>
            <person name="Tao W."/>
            <person name="Teichmann S."/>
            <person name="Tobari Y.N."/>
            <person name="Tomimura Y."/>
            <person name="Tsolas J.M."/>
            <person name="Valente V.L."/>
            <person name="Venter E."/>
            <person name="Venter J.C."/>
            <person name="Vicario S."/>
            <person name="Vieira F.G."/>
            <person name="Vilella A.J."/>
            <person name="Villasante A."/>
            <person name="Walenz B."/>
            <person name="Wang J."/>
            <person name="Wasserman M."/>
            <person name="Watts T."/>
            <person name="Wilson D."/>
            <person name="Wilson R.K."/>
            <person name="Wing R.A."/>
            <person name="Wolfner M.F."/>
            <person name="Wong A."/>
            <person name="Wong G.K."/>
            <person name="Wu C.I."/>
            <person name="Wu G."/>
            <person name="Yamamoto D."/>
            <person name="Yang H.P."/>
            <person name="Yang S.P."/>
            <person name="Yorke J.A."/>
            <person name="Yoshida K."/>
            <person name="Zdobnov E."/>
            <person name="Zhang P."/>
            <person name="Zhang Y."/>
            <person name="Zimin A.V."/>
            <person name="Baldwin J."/>
            <person name="Abdouelleil A."/>
            <person name="Abdulkadir J."/>
            <person name="Abebe A."/>
            <person name="Abera B."/>
            <person name="Abreu J."/>
            <person name="Acer S.C."/>
            <person name="Aftuck L."/>
            <person name="Alexander A."/>
            <person name="An P."/>
            <person name="Anderson E."/>
            <person name="Anderson S."/>
            <person name="Arachi H."/>
            <person name="Azer M."/>
            <person name="Bachantsang P."/>
            <person name="Barry A."/>
            <person name="Bayul T."/>
            <person name="Berlin A."/>
            <person name="Bessette D."/>
            <person name="Bloom T."/>
            <person name="Blye J."/>
            <person name="Boguslavskiy L."/>
            <person name="Bonnet C."/>
            <person name="Boukhgalter B."/>
            <person name="Bourzgui I."/>
            <person name="Brown A."/>
            <person name="Cahill P."/>
            <person name="Channer S."/>
            <person name="Cheshatsang Y."/>
            <person name="Chuda L."/>
            <person name="Citroen M."/>
            <person name="Collymore A."/>
            <person name="Cooke P."/>
            <person name="Costello M."/>
            <person name="D'Aco K."/>
            <person name="Daza R."/>
            <person name="De Haan G."/>
            <person name="DeGray S."/>
            <person name="DeMaso C."/>
            <person name="Dhargay N."/>
            <person name="Dooley K."/>
            <person name="Dooley E."/>
            <person name="Doricent M."/>
            <person name="Dorje P."/>
            <person name="Dorjee K."/>
            <person name="Dupes A."/>
            <person name="Elong R."/>
            <person name="Falk J."/>
            <person name="Farina A."/>
            <person name="Faro S."/>
            <person name="Ferguson D."/>
            <person name="Fisher S."/>
            <person name="Foley C.D."/>
            <person name="Franke A."/>
            <person name="Friedrich D."/>
            <person name="Gadbois L."/>
            <person name="Gearin G."/>
            <person name="Gearin C.R."/>
            <person name="Giannoukos G."/>
            <person name="Goode T."/>
            <person name="Graham J."/>
            <person name="Grandbois E."/>
            <person name="Grewal S."/>
            <person name="Gyaltsen K."/>
            <person name="Hafez N."/>
            <person name="Hagos B."/>
            <person name="Hall J."/>
            <person name="Henson C."/>
            <person name="Hollinger A."/>
            <person name="Honan T."/>
            <person name="Huard M.D."/>
            <person name="Hughes L."/>
            <person name="Hurhula B."/>
            <person name="Husby M.E."/>
            <person name="Kamat A."/>
            <person name="Kanga B."/>
            <person name="Kashin S."/>
            <person name="Khazanovich D."/>
            <person name="Kisner P."/>
            <person name="Lance K."/>
            <person name="Lara M."/>
            <person name="Lee W."/>
            <person name="Lennon N."/>
            <person name="Letendre F."/>
            <person name="LeVine R."/>
            <person name="Lipovsky A."/>
            <person name="Liu X."/>
            <person name="Liu J."/>
            <person name="Liu S."/>
            <person name="Lokyitsang T."/>
            <person name="Lokyitsang Y."/>
            <person name="Lubonja R."/>
            <person name="Lui A."/>
            <person name="MacDonald P."/>
            <person name="Magnisalis V."/>
            <person name="Maru K."/>
            <person name="Matthews C."/>
            <person name="McCusker W."/>
            <person name="McDonough S."/>
            <person name="Mehta T."/>
            <person name="Meldrim J."/>
            <person name="Meneus L."/>
            <person name="Mihai O."/>
            <person name="Mihalev A."/>
            <person name="Mihova T."/>
            <person name="Mittelman R."/>
            <person name="Mlenga V."/>
            <person name="Montmayeur A."/>
            <person name="Mulrain L."/>
            <person name="Navidi A."/>
            <person name="Naylor J."/>
            <person name="Negash T."/>
            <person name="Nguyen T."/>
            <person name="Nguyen N."/>
            <person name="Nicol R."/>
            <person name="Norbu C."/>
            <person name="Norbu N."/>
            <person name="Novod N."/>
            <person name="O'Neill B."/>
            <person name="Osman S."/>
            <person name="Markiewicz E."/>
            <person name="Oyono O.L."/>
            <person name="Patti C."/>
            <person name="Phunkhang P."/>
            <person name="Pierre F."/>
            <person name="Priest M."/>
            <person name="Raghuraman S."/>
            <person name="Rege F."/>
            <person name="Reyes R."/>
            <person name="Rise C."/>
            <person name="Rogov P."/>
            <person name="Ross K."/>
            <person name="Ryan E."/>
            <person name="Settipalli S."/>
            <person name="Shea T."/>
            <person name="Sherpa N."/>
            <person name="Shi L."/>
            <person name="Shih D."/>
            <person name="Sparrow T."/>
            <person name="Spaulding J."/>
            <person name="Stalker J."/>
            <person name="Stange-Thomann N."/>
            <person name="Stavropoulos S."/>
            <person name="Stone C."/>
            <person name="Strader C."/>
            <person name="Tesfaye S."/>
            <person name="Thomson T."/>
            <person name="Thoulutsang Y."/>
            <person name="Thoulutsang D."/>
            <person name="Topham K."/>
            <person name="Topping I."/>
            <person name="Tsamla T."/>
            <person name="Vassiliev H."/>
            <person name="Vo A."/>
            <person name="Wangchuk T."/>
            <person name="Wangdi T."/>
            <person name="Weiand M."/>
            <person name="Wilkinson J."/>
            <person name="Wilson A."/>
            <person name="Yadav S."/>
            <person name="Young G."/>
            <person name="Yu Q."/>
            <person name="Zembek L."/>
            <person name="Zhong D."/>
            <person name="Zimmer A."/>
            <person name="Zwirko Z."/>
            <person name="Jaffe D.B."/>
            <person name="Alvarez P."/>
            <person name="Brockman W."/>
            <person name="Butler J."/>
            <person name="Chin C."/>
            <person name="Gnerre S."/>
            <person name="Grabherr M."/>
            <person name="Kleber M."/>
            <person name="Mauceli E."/>
            <person name="MacCallum I."/>
        </authorList>
    </citation>
    <scope>NUCLEOTIDE SEQUENCE [LARGE SCALE GENOMIC DNA]</scope>
    <source>
        <strain evidence="2">MSH-3 / Tucson 14011-0111.49</strain>
    </source>
</reference>
<name>B4H884_DROPE</name>
<gene>
    <name evidence="1" type="primary">Dper\GL18140</name>
    <name evidence="1" type="ORF">Dper_GL18140</name>
</gene>